<sequence length="678" mass="77046">MLSAYRDASEDEILRKRDRLYPVYSCLFEQTIECSYFIEGYAKKSIMGTIFTPNLSVKAKDFQEGFEKLREKLQSGIAKETLIVTLGTHQLVDELAMRELLQDLRPSTELRPKSTCMKGTRIETISYLMSWIAKCTGDMLWCSGLAGTGKSSLVGTLHELLTVHASRRNRLGAFMRYDRIEYRNVSRFITSIAYSLGMYDTRIGTAISAVIRRNRAILSLGTSSASEQFRLLLREPLESVQDLADEGPLVVIIDGLDESDASKEMLSVLSRGFGPKLPFMRLLIFSRPVEAISRAFAAPNSSVTKFALDTASREVIADIRYFIQAEFTAIHNDPLTRDEVFEKTCREINVIDRLAKRASGLFIWAATVCRFVAECPSISRLEALLTSNVPNDATDSLTTLYMTTLDTILSESKLPGSAEDLIKCILDVLGALMIARIPPGMTPEALNIVLSRKDPNPRVILAKLGSVLQRNEENGGFIRLIHKSFDDFLTNPLRGKERWFIDIEAYRKKFARQCLLSLTDFLVSWTPDSDIPIPPHIREYALVGPLWHIQCFGVQDFDDLRVLFEDQLSKWLRVASIARKGDNILREITDVLYWVDEVVTDMNCRFRLLTYHAFQHAELEIRPLFRAWKDPDGPQDAPPMRLGSTNAEIRWYKHPCSSTLYDWSCIYRVSNPCEHTPR</sequence>
<evidence type="ECO:0000313" key="3">
    <source>
        <dbReference type="EMBL" id="PBK82580.1"/>
    </source>
</evidence>
<dbReference type="InterPro" id="IPR056884">
    <property type="entry name" value="NPHP3-like_N"/>
</dbReference>
<dbReference type="Proteomes" id="UP000217790">
    <property type="component" value="Unassembled WGS sequence"/>
</dbReference>
<organism evidence="3 4">
    <name type="scientific">Armillaria gallica</name>
    <name type="common">Bulbous honey fungus</name>
    <name type="synonym">Armillaria bulbosa</name>
    <dbReference type="NCBI Taxonomy" id="47427"/>
    <lineage>
        <taxon>Eukaryota</taxon>
        <taxon>Fungi</taxon>
        <taxon>Dikarya</taxon>
        <taxon>Basidiomycota</taxon>
        <taxon>Agaricomycotina</taxon>
        <taxon>Agaricomycetes</taxon>
        <taxon>Agaricomycetidae</taxon>
        <taxon>Agaricales</taxon>
        <taxon>Marasmiineae</taxon>
        <taxon>Physalacriaceae</taxon>
        <taxon>Armillaria</taxon>
    </lineage>
</organism>
<dbReference type="SUPFAM" id="SSF52540">
    <property type="entry name" value="P-loop containing nucleoside triphosphate hydrolases"/>
    <property type="match status" value="1"/>
</dbReference>
<dbReference type="STRING" id="47427.A0A2H3CL22"/>
<dbReference type="PANTHER" id="PTHR10039:SF17">
    <property type="entry name" value="FUNGAL STAND N-TERMINAL GOODBYE DOMAIN-CONTAINING PROTEIN-RELATED"/>
    <property type="match status" value="1"/>
</dbReference>
<feature type="domain" description="Nephrocystin 3-like N-terminal" evidence="2">
    <location>
        <begin position="130"/>
        <end position="287"/>
    </location>
</feature>
<keyword evidence="4" id="KW-1185">Reference proteome</keyword>
<evidence type="ECO:0000259" key="2">
    <source>
        <dbReference type="Pfam" id="PF24883"/>
    </source>
</evidence>
<dbReference type="OMA" id="ETISYLM"/>
<dbReference type="OrthoDB" id="2868770at2759"/>
<accession>A0A2H3CL22</accession>
<protein>
    <recommendedName>
        <fullName evidence="2">Nephrocystin 3-like N-terminal domain-containing protein</fullName>
    </recommendedName>
</protein>
<gene>
    <name evidence="3" type="ORF">ARMGADRAFT_730706</name>
</gene>
<dbReference type="EMBL" id="KZ293715">
    <property type="protein sequence ID" value="PBK82580.1"/>
    <property type="molecule type" value="Genomic_DNA"/>
</dbReference>
<proteinExistence type="predicted"/>
<dbReference type="InterPro" id="IPR027417">
    <property type="entry name" value="P-loop_NTPase"/>
</dbReference>
<name>A0A2H3CL22_ARMGA</name>
<dbReference type="Pfam" id="PF24883">
    <property type="entry name" value="NPHP3_N"/>
    <property type="match status" value="1"/>
</dbReference>
<dbReference type="AlphaFoldDB" id="A0A2H3CL22"/>
<reference evidence="4" key="1">
    <citation type="journal article" date="2017" name="Nat. Ecol. Evol.">
        <title>Genome expansion and lineage-specific genetic innovations in the forest pathogenic fungi Armillaria.</title>
        <authorList>
            <person name="Sipos G."/>
            <person name="Prasanna A.N."/>
            <person name="Walter M.C."/>
            <person name="O'Connor E."/>
            <person name="Balint B."/>
            <person name="Krizsan K."/>
            <person name="Kiss B."/>
            <person name="Hess J."/>
            <person name="Varga T."/>
            <person name="Slot J."/>
            <person name="Riley R."/>
            <person name="Boka B."/>
            <person name="Rigling D."/>
            <person name="Barry K."/>
            <person name="Lee J."/>
            <person name="Mihaltcheva S."/>
            <person name="LaButti K."/>
            <person name="Lipzen A."/>
            <person name="Waldron R."/>
            <person name="Moloney N.M."/>
            <person name="Sperisen C."/>
            <person name="Kredics L."/>
            <person name="Vagvoelgyi C."/>
            <person name="Patrignani A."/>
            <person name="Fitzpatrick D."/>
            <person name="Nagy I."/>
            <person name="Doyle S."/>
            <person name="Anderson J.B."/>
            <person name="Grigoriev I.V."/>
            <person name="Gueldener U."/>
            <person name="Muensterkoetter M."/>
            <person name="Nagy L.G."/>
        </authorList>
    </citation>
    <scope>NUCLEOTIDE SEQUENCE [LARGE SCALE GENOMIC DNA]</scope>
    <source>
        <strain evidence="4">Ar21-2</strain>
    </source>
</reference>
<dbReference type="PANTHER" id="PTHR10039">
    <property type="entry name" value="AMELOGENIN"/>
    <property type="match status" value="1"/>
</dbReference>
<evidence type="ECO:0000256" key="1">
    <source>
        <dbReference type="ARBA" id="ARBA00022737"/>
    </source>
</evidence>
<dbReference type="InParanoid" id="A0A2H3CL22"/>
<keyword evidence="1" id="KW-0677">Repeat</keyword>
<evidence type="ECO:0000313" key="4">
    <source>
        <dbReference type="Proteomes" id="UP000217790"/>
    </source>
</evidence>
<dbReference type="Gene3D" id="3.40.50.300">
    <property type="entry name" value="P-loop containing nucleotide triphosphate hydrolases"/>
    <property type="match status" value="1"/>
</dbReference>